<comment type="caution">
    <text evidence="1">The sequence shown here is derived from an EMBL/GenBank/DDBJ whole genome shotgun (WGS) entry which is preliminary data.</text>
</comment>
<evidence type="ECO:0000313" key="2">
    <source>
        <dbReference type="Proteomes" id="UP000433883"/>
    </source>
</evidence>
<sequence>MAHSTLLGLPLELRWKIIRNCLVIGIAQIPSPPTGEPFRIAEPEASSQILRVCKQLYDEAFPILYQENIIFCRNATYLESFISQKAPSARSFIRHVCISGRTHHRLSAQLDNYLPFFESLPNLRSFNVFQSRVSDIYQGPRCIIMATANTMSLSAPSPMFVERMSQRIKPVDLGAIKCVIHPLSKNAILETSLDGEALIRYRIVLPNHDDTNTPLKAVIGLQLVFASQNKDWTSFLPKLRGPELGEDNPVVWFGKDWKRLGSMDELLRQRKNWWFRNANMAEPSLLGIPVEIRERILRNCMVIGVASARKIAHDHPFDPPFASSQLLRVCSQLYREGEPILYGENIIHYRTGAAMKSFVSKMTAETRSMIKHVGISPGERLNIGVLDTLTSLKTFNIFANRDPYEQNPENYVDYVDRLFARDLSEENRNWNFGMHPNSFIRSLAGRPELVEIGFIATYSAFTSKFNIDERMKTELSGRRLIKFRIIATGLEGDKEFRQERVYSTDGKEGKDYKELLPKTQKHMLNSAGRVVRKDG</sequence>
<protein>
    <submittedName>
        <fullName evidence="1">Uncharacterized protein</fullName>
    </submittedName>
</protein>
<dbReference type="Proteomes" id="UP000433883">
    <property type="component" value="Unassembled WGS sequence"/>
</dbReference>
<dbReference type="AlphaFoldDB" id="A0A8H3UUV0"/>
<name>A0A8H3UUV0_VENIN</name>
<gene>
    <name evidence="1" type="ORF">BLS_002177</name>
</gene>
<dbReference type="PANTHER" id="PTHR38790">
    <property type="entry name" value="2EXR DOMAIN-CONTAINING PROTEIN-RELATED"/>
    <property type="match status" value="1"/>
</dbReference>
<reference evidence="1 2" key="1">
    <citation type="submission" date="2019-11" db="EMBL/GenBank/DDBJ databases">
        <title>Venturia inaequalis Genome Resource.</title>
        <authorList>
            <person name="Lichtner F.J."/>
        </authorList>
    </citation>
    <scope>NUCLEOTIDE SEQUENCE [LARGE SCALE GENOMIC DNA]</scope>
    <source>
        <strain evidence="1">Bline_iso_100314</strain>
    </source>
</reference>
<organism evidence="1 2">
    <name type="scientific">Venturia inaequalis</name>
    <name type="common">Apple scab fungus</name>
    <dbReference type="NCBI Taxonomy" id="5025"/>
    <lineage>
        <taxon>Eukaryota</taxon>
        <taxon>Fungi</taxon>
        <taxon>Dikarya</taxon>
        <taxon>Ascomycota</taxon>
        <taxon>Pezizomycotina</taxon>
        <taxon>Dothideomycetes</taxon>
        <taxon>Pleosporomycetidae</taxon>
        <taxon>Venturiales</taxon>
        <taxon>Venturiaceae</taxon>
        <taxon>Venturia</taxon>
    </lineage>
</organism>
<dbReference type="EMBL" id="WNWQ01000159">
    <property type="protein sequence ID" value="KAE9976170.1"/>
    <property type="molecule type" value="Genomic_DNA"/>
</dbReference>
<dbReference type="PANTHER" id="PTHR38790:SF4">
    <property type="entry name" value="2EXR DOMAIN-CONTAINING PROTEIN"/>
    <property type="match status" value="1"/>
</dbReference>
<proteinExistence type="predicted"/>
<evidence type="ECO:0000313" key="1">
    <source>
        <dbReference type="EMBL" id="KAE9976170.1"/>
    </source>
</evidence>
<accession>A0A8H3UUV0</accession>